<evidence type="ECO:0000256" key="1">
    <source>
        <dbReference type="SAM" id="SignalP"/>
    </source>
</evidence>
<dbReference type="GO" id="GO:0030572">
    <property type="term" value="F:phosphatidyltransferase activity"/>
    <property type="evidence" value="ECO:0007669"/>
    <property type="project" value="UniProtKB-ARBA"/>
</dbReference>
<feature type="domain" description="PLD phosphodiesterase" evidence="2">
    <location>
        <begin position="516"/>
        <end position="543"/>
    </location>
</feature>
<dbReference type="CDD" id="cd09110">
    <property type="entry name" value="PLDc_CLS_1"/>
    <property type="match status" value="1"/>
</dbReference>
<evidence type="ECO:0000313" key="3">
    <source>
        <dbReference type="EMBL" id="ASN64460.1"/>
    </source>
</evidence>
<sequence>MVLLQSLLPAISAAAAAATTTTAAPAASCGDTGYRRCYVCGRSSSSSSSSGGLRQWLFGPSQLQLQQQQQQQLSRCSRVEMQHALRRSVHTLQTLQAEEAAAKGLPAPDIDYDLLERRWCGFLSSVEKHGKTSTGNIIQVYSDGDATLHAMLEAIGSAEHFVFLESYIFDSSPPAAKVKDALKAAAARGCVVILLIDGVGSFDIASSWIAELLHAGAHVAIFNPPLPSAFYSAAVAAAGAAATAVPAAAAAAAAGELHALRVGPLALRDHRKTLVVDGWKAFVGSFNISQDATSPLTGGNGRFQDLHAKLCGPAALDLGYVFLHSLQAAEAATLAQRAESCLEQVGNPWSCGCVSADREHSSLVQVLESDVVRGRRGIQRVLQEAIQTASRSLHLGTAYFTPPGFLRRVLLQQIKGRHTDVLLLLSGDSDVWCDVPATTYVAHKLFAARELGRPLQDWLLLRRTAATLQQQQQEQQEKTAAAGVGEAGPLLRLLRFLRGGETESVLRGELQIHFTRLKHYHAKNLVADKLWASIGSFNFDRLSARRNLEVCVGVCDAQLATQLAKLQEAQASEATEFTAASWRQLSSFKKTICFFAYHILRFTGKNVFDGLSDKRNKETLNKSIKVQRLKEAALPAIAAPIFCGC</sequence>
<feature type="signal peptide" evidence="1">
    <location>
        <begin position="1"/>
        <end position="18"/>
    </location>
</feature>
<dbReference type="VEuPathDB" id="ToxoDB:EfaB_PLUS_56725.g2797"/>
<accession>A0A221S604</accession>
<dbReference type="InterPro" id="IPR025202">
    <property type="entry name" value="PLD-like_dom"/>
</dbReference>
<name>A0A221S604_9EIME</name>
<dbReference type="PROSITE" id="PS50035">
    <property type="entry name" value="PLD"/>
    <property type="match status" value="2"/>
</dbReference>
<protein>
    <submittedName>
        <fullName evidence="3">Cardiolipin synthase</fullName>
    </submittedName>
</protein>
<dbReference type="GO" id="GO:0032049">
    <property type="term" value="P:cardiolipin biosynthetic process"/>
    <property type="evidence" value="ECO:0007669"/>
    <property type="project" value="UniProtKB-ARBA"/>
</dbReference>
<evidence type="ECO:0000259" key="2">
    <source>
        <dbReference type="PROSITE" id="PS50035"/>
    </source>
</evidence>
<dbReference type="EMBL" id="KX785374">
    <property type="protein sequence ID" value="ASN64460.1"/>
    <property type="molecule type" value="mRNA"/>
</dbReference>
<dbReference type="Pfam" id="PF13091">
    <property type="entry name" value="PLDc_2"/>
    <property type="match status" value="2"/>
</dbReference>
<feature type="chain" id="PRO_5012646113" evidence="1">
    <location>
        <begin position="19"/>
        <end position="645"/>
    </location>
</feature>
<keyword evidence="1" id="KW-0732">Signal</keyword>
<dbReference type="SUPFAM" id="SSF56024">
    <property type="entry name" value="Phospholipase D/nuclease"/>
    <property type="match status" value="2"/>
</dbReference>
<dbReference type="InterPro" id="IPR001736">
    <property type="entry name" value="PLipase_D/transphosphatidylase"/>
</dbReference>
<dbReference type="Gene3D" id="3.30.870.10">
    <property type="entry name" value="Endonuclease Chain A"/>
    <property type="match status" value="2"/>
</dbReference>
<reference evidence="3" key="1">
    <citation type="submission" date="2016-08" db="EMBL/GenBank/DDBJ databases">
        <title>Expression of exclusive phospholipids and autonomous membrane biogenesis indicate a host-independent lifestyle of Eimeria sporozoites.</title>
        <authorList>
            <person name="Gupta N."/>
            <person name="Kong P."/>
        </authorList>
    </citation>
    <scope>NUCLEOTIDE SEQUENCE</scope>
</reference>
<feature type="domain" description="PLD phosphodiesterase" evidence="2">
    <location>
        <begin position="265"/>
        <end position="292"/>
    </location>
</feature>
<dbReference type="PANTHER" id="PTHR21248">
    <property type="entry name" value="CARDIOLIPIN SYNTHASE"/>
    <property type="match status" value="1"/>
</dbReference>
<dbReference type="SMART" id="SM00155">
    <property type="entry name" value="PLDc"/>
    <property type="match status" value="2"/>
</dbReference>
<dbReference type="PANTHER" id="PTHR21248:SF22">
    <property type="entry name" value="PHOSPHOLIPASE D"/>
    <property type="match status" value="1"/>
</dbReference>
<organism evidence="3">
    <name type="scientific">Eimeria falciformis</name>
    <dbReference type="NCBI Taxonomy" id="84963"/>
    <lineage>
        <taxon>Eukaryota</taxon>
        <taxon>Sar</taxon>
        <taxon>Alveolata</taxon>
        <taxon>Apicomplexa</taxon>
        <taxon>Conoidasida</taxon>
        <taxon>Coccidia</taxon>
        <taxon>Eucoccidiorida</taxon>
        <taxon>Eimeriorina</taxon>
        <taxon>Eimeriidae</taxon>
        <taxon>Eimeria</taxon>
    </lineage>
</organism>
<proteinExistence type="evidence at transcript level"/>
<dbReference type="AlphaFoldDB" id="A0A221S604"/>